<feature type="region of interest" description="Disordered" evidence="11">
    <location>
        <begin position="1"/>
        <end position="22"/>
    </location>
</feature>
<evidence type="ECO:0000256" key="2">
    <source>
        <dbReference type="ARBA" id="ARBA00001947"/>
    </source>
</evidence>
<evidence type="ECO:0000256" key="5">
    <source>
        <dbReference type="ARBA" id="ARBA00022694"/>
    </source>
</evidence>
<dbReference type="InterPro" id="IPR047151">
    <property type="entry name" value="RNZ2-like"/>
</dbReference>
<reference evidence="14 15" key="1">
    <citation type="journal article" date="2018" name="IMA Fungus">
        <title>IMA Genome-F 9: Draft genome sequence of Annulohypoxylon stygium, Aspergillus mulundensis, Berkeleyomyces basicola (syn. Thielaviopsis basicola), Ceratocystis smalleyi, two Cercospora beticola strains, Coleophoma cylindrospora, Fusarium fracticaudum, Phialophora cf. hyalina, and Morchella septimelata.</title>
        <authorList>
            <person name="Wingfield B.D."/>
            <person name="Bills G.F."/>
            <person name="Dong Y."/>
            <person name="Huang W."/>
            <person name="Nel W.J."/>
            <person name="Swalarsk-Parry B.S."/>
            <person name="Vaghefi N."/>
            <person name="Wilken P.M."/>
            <person name="An Z."/>
            <person name="de Beer Z.W."/>
            <person name="De Vos L."/>
            <person name="Chen L."/>
            <person name="Duong T.A."/>
            <person name="Gao Y."/>
            <person name="Hammerbacher A."/>
            <person name="Kikkert J.R."/>
            <person name="Li Y."/>
            <person name="Li H."/>
            <person name="Li K."/>
            <person name="Li Q."/>
            <person name="Liu X."/>
            <person name="Ma X."/>
            <person name="Naidoo K."/>
            <person name="Pethybridge S.J."/>
            <person name="Sun J."/>
            <person name="Steenkamp E.T."/>
            <person name="van der Nest M.A."/>
            <person name="van Wyk S."/>
            <person name="Wingfield M.J."/>
            <person name="Xiong C."/>
            <person name="Yue Q."/>
            <person name="Zhang X."/>
        </authorList>
    </citation>
    <scope>NUCLEOTIDE SEQUENCE [LARGE SCALE GENOMIC DNA]</scope>
    <source>
        <strain evidence="14 15">BP5796</strain>
    </source>
</reference>
<feature type="region of interest" description="Disordered" evidence="11">
    <location>
        <begin position="279"/>
        <end position="317"/>
    </location>
</feature>
<keyword evidence="5" id="KW-0819">tRNA processing</keyword>
<dbReference type="Pfam" id="PF12706">
    <property type="entry name" value="Lactamase_B_2"/>
    <property type="match status" value="1"/>
</dbReference>
<sequence length="934" mass="104237">MHQLVPKIIKSPGSRNPASTLPRILRYSPPVKNTDNRQSILYLQNIQKQIRRLKNSENLSFDRVHPGPKLEFDREDYWIVFDKRRKDNVSSVPPKILPDPSSSIKMRSWASIITTPTADTPGTAILLHFDNKRYLFGNIGEGTQRACIQRKIGLRNVEDLFLTGTTSWDSTGGLLGMILTLADQTSTARESIEKTRQERLAKKGIVEVAQEAKKAFLNIHGAKNLTHLLCTARRFIFRKGMPVNTNEIRPGRDGKQQDWEPTWSDLNIRVWAMAIEPEATASRSRKRSHEEMSDPESEYALSKPREEQEDEEDRNDQMRKSILSSMFNSTWRLDNLTSTKLSAVKLPAAIFIRNGTGKIEKYNGPPWDPILKNVPDVDVLVRNPWPGASIESLPPTTPSKSSISYIIKNHTQRGKFNPKEAARLGVPPGPAFGKLSNGESVTAKDGSIVTPEMVMGTSREGAGFAVIEIPDVSYIAPTLAREEWSAPELMDGFTSIIWILAPGVLEDSRLQKFMQDHPKWKHVVSSSDCCSNYLALESAATAAIRLHLLDSERFPIPKHINDVTLSEAQKVAKFDRARPGKILLLEPNFEVNDSGIVPYLDTTKVVNEASAEVAALAAVARKQVTSPEYQKKLDEQQADIPCRDAEIITLGTGSALPSKYRNVSATLLRVPGYGNYLFDCGENTLGQLKRVFGNELPSILSDLKVLWISHLHADHHLGTAAVVKAWNQATKHESSKKLMVSSDGHMLSWLREYSEVEDFGFERLELAGLGRLNNKFVYELSETQTTSFGLTSIAATSVIHCAGALACVLRFPNGFSVAYSGDCRPSKSFEEIGYGATLLIHEATFDDELQGDAMAKKHSTTSEALEVGKNMNARRIMLTHFSQRYQKIPVMNTDGNKDQIAIVAFDYMRVKLADFAKIEAYRTALLKLYENEAE</sequence>
<keyword evidence="15" id="KW-1185">Reference proteome</keyword>
<dbReference type="EC" id="3.1.26.11" evidence="4"/>
<evidence type="ECO:0000256" key="4">
    <source>
        <dbReference type="ARBA" id="ARBA00012477"/>
    </source>
</evidence>
<dbReference type="SUPFAM" id="SSF56281">
    <property type="entry name" value="Metallo-hydrolase/oxidoreductase"/>
    <property type="match status" value="2"/>
</dbReference>
<evidence type="ECO:0000256" key="8">
    <source>
        <dbReference type="ARBA" id="ARBA00022759"/>
    </source>
</evidence>
<feature type="domain" description="tRNase Z endonuclease" evidence="13">
    <location>
        <begin position="111"/>
        <end position="173"/>
    </location>
</feature>
<dbReference type="OrthoDB" id="527344at2759"/>
<comment type="caution">
    <text evidence="14">The sequence shown here is derived from an EMBL/GenBank/DDBJ whole genome shotgun (WGS) entry which is preliminary data.</text>
</comment>
<proteinExistence type="inferred from homology"/>
<evidence type="ECO:0000259" key="13">
    <source>
        <dbReference type="Pfam" id="PF13691"/>
    </source>
</evidence>
<dbReference type="PANTHER" id="PTHR12553:SF49">
    <property type="entry name" value="ZINC PHOSPHODIESTERASE ELAC PROTEIN 2"/>
    <property type="match status" value="1"/>
</dbReference>
<keyword evidence="9" id="KW-0378">Hydrolase</keyword>
<evidence type="ECO:0000256" key="1">
    <source>
        <dbReference type="ARBA" id="ARBA00000402"/>
    </source>
</evidence>
<name>A0A3D8QE61_9HELO</name>
<keyword evidence="10" id="KW-0862">Zinc</keyword>
<protein>
    <recommendedName>
        <fullName evidence="4">ribonuclease Z</fullName>
        <ecNumber evidence="4">3.1.26.11</ecNumber>
    </recommendedName>
</protein>
<dbReference type="CDD" id="cd07718">
    <property type="entry name" value="RNaseZ_ELAC1_ELAC2-C-term-like_MBL-fold"/>
    <property type="match status" value="1"/>
</dbReference>
<gene>
    <name evidence="14" type="ORF">BP5796_11623</name>
</gene>
<evidence type="ECO:0000256" key="3">
    <source>
        <dbReference type="ARBA" id="ARBA00007823"/>
    </source>
</evidence>
<comment type="similarity">
    <text evidence="3">Belongs to the RNase Z family.</text>
</comment>
<evidence type="ECO:0000256" key="11">
    <source>
        <dbReference type="SAM" id="MobiDB-lite"/>
    </source>
</evidence>
<organism evidence="14 15">
    <name type="scientific">Coleophoma crateriformis</name>
    <dbReference type="NCBI Taxonomy" id="565419"/>
    <lineage>
        <taxon>Eukaryota</taxon>
        <taxon>Fungi</taxon>
        <taxon>Dikarya</taxon>
        <taxon>Ascomycota</taxon>
        <taxon>Pezizomycotina</taxon>
        <taxon>Leotiomycetes</taxon>
        <taxon>Helotiales</taxon>
        <taxon>Dermateaceae</taxon>
        <taxon>Coleophoma</taxon>
    </lineage>
</organism>
<evidence type="ECO:0000256" key="10">
    <source>
        <dbReference type="ARBA" id="ARBA00022833"/>
    </source>
</evidence>
<keyword evidence="7" id="KW-0479">Metal-binding</keyword>
<evidence type="ECO:0000256" key="6">
    <source>
        <dbReference type="ARBA" id="ARBA00022722"/>
    </source>
</evidence>
<evidence type="ECO:0000259" key="12">
    <source>
        <dbReference type="Pfam" id="PF12706"/>
    </source>
</evidence>
<dbReference type="EMBL" id="PDLN01000019">
    <property type="protein sequence ID" value="RDW60017.1"/>
    <property type="molecule type" value="Genomic_DNA"/>
</dbReference>
<evidence type="ECO:0000256" key="9">
    <source>
        <dbReference type="ARBA" id="ARBA00022801"/>
    </source>
</evidence>
<comment type="catalytic activity">
    <reaction evidence="1">
        <text>Endonucleolytic cleavage of RNA, removing extra 3' nucleotides from tRNA precursor, generating 3' termini of tRNAs. A 3'-hydroxy group is left at the tRNA terminus and a 5'-phosphoryl group is left at the trailer molecule.</text>
        <dbReference type="EC" id="3.1.26.11"/>
    </reaction>
</comment>
<dbReference type="Pfam" id="PF13691">
    <property type="entry name" value="Lactamase_B_4"/>
    <property type="match status" value="1"/>
</dbReference>
<accession>A0A3D8QE61</accession>
<keyword evidence="8" id="KW-0255">Endonuclease</keyword>
<dbReference type="Proteomes" id="UP000256328">
    <property type="component" value="Unassembled WGS sequence"/>
</dbReference>
<keyword evidence="6" id="KW-0540">Nuclease</keyword>
<dbReference type="Gene3D" id="3.60.15.10">
    <property type="entry name" value="Ribonuclease Z/Hydroxyacylglutathione hydrolase-like"/>
    <property type="match status" value="3"/>
</dbReference>
<dbReference type="GO" id="GO:0046872">
    <property type="term" value="F:metal ion binding"/>
    <property type="evidence" value="ECO:0007669"/>
    <property type="project" value="UniProtKB-KW"/>
</dbReference>
<dbReference type="GO" id="GO:1990180">
    <property type="term" value="P:mitochondrial tRNA 3'-end processing"/>
    <property type="evidence" value="ECO:0007669"/>
    <property type="project" value="TreeGrafter"/>
</dbReference>
<dbReference type="AlphaFoldDB" id="A0A3D8QE61"/>
<evidence type="ECO:0000256" key="7">
    <source>
        <dbReference type="ARBA" id="ARBA00022723"/>
    </source>
</evidence>
<feature type="domain" description="Metallo-beta-lactamase" evidence="12">
    <location>
        <begin position="675"/>
        <end position="881"/>
    </location>
</feature>
<dbReference type="InterPro" id="IPR001279">
    <property type="entry name" value="Metallo-B-lactamas"/>
</dbReference>
<dbReference type="InterPro" id="IPR036866">
    <property type="entry name" value="RibonucZ/Hydroxyglut_hydro"/>
</dbReference>
<evidence type="ECO:0000313" key="15">
    <source>
        <dbReference type="Proteomes" id="UP000256328"/>
    </source>
</evidence>
<dbReference type="GO" id="GO:0042781">
    <property type="term" value="F:3'-tRNA processing endoribonuclease activity"/>
    <property type="evidence" value="ECO:0007669"/>
    <property type="project" value="UniProtKB-EC"/>
</dbReference>
<dbReference type="PANTHER" id="PTHR12553">
    <property type="entry name" value="ZINC PHOSPHODIESTERASE ELAC PROTEIN 2"/>
    <property type="match status" value="1"/>
</dbReference>
<dbReference type="GO" id="GO:0005739">
    <property type="term" value="C:mitochondrion"/>
    <property type="evidence" value="ECO:0007669"/>
    <property type="project" value="TreeGrafter"/>
</dbReference>
<dbReference type="InterPro" id="IPR027794">
    <property type="entry name" value="tRNase_Z_dom"/>
</dbReference>
<evidence type="ECO:0000313" key="14">
    <source>
        <dbReference type="EMBL" id="RDW60017.1"/>
    </source>
</evidence>
<comment type="cofactor">
    <cofactor evidence="2">
        <name>Zn(2+)</name>
        <dbReference type="ChEBI" id="CHEBI:29105"/>
    </cofactor>
</comment>